<dbReference type="Pfam" id="PF17829">
    <property type="entry name" value="GH115_C"/>
    <property type="match status" value="1"/>
</dbReference>
<name>A0A4R2GNY1_9BACT</name>
<accession>A0A4R2GNY1</accession>
<dbReference type="Gene3D" id="3.30.379.10">
    <property type="entry name" value="Chitobiase/beta-hexosaminidase domain 2-like"/>
    <property type="match status" value="1"/>
</dbReference>
<dbReference type="Gene3D" id="3.20.20.520">
    <property type="entry name" value="Glycosyl hydrolase family 115"/>
    <property type="match status" value="1"/>
</dbReference>
<dbReference type="Proteomes" id="UP000295221">
    <property type="component" value="Unassembled WGS sequence"/>
</dbReference>
<keyword evidence="2" id="KW-0732">Signal</keyword>
<reference evidence="4 5" key="1">
    <citation type="submission" date="2019-03" db="EMBL/GenBank/DDBJ databases">
        <title>Genomic Encyclopedia of Type Strains, Phase IV (KMG-IV): sequencing the most valuable type-strain genomes for metagenomic binning, comparative biology and taxonomic classification.</title>
        <authorList>
            <person name="Goeker M."/>
        </authorList>
    </citation>
    <scope>NUCLEOTIDE SEQUENCE [LARGE SCALE GENOMIC DNA]</scope>
    <source>
        <strain evidence="4 5">DSM 24179</strain>
    </source>
</reference>
<dbReference type="PANTHER" id="PTHR37842">
    <property type="match status" value="1"/>
</dbReference>
<dbReference type="Pfam" id="PF15979">
    <property type="entry name" value="Glyco_hydro_115"/>
    <property type="match status" value="1"/>
</dbReference>
<evidence type="ECO:0000256" key="1">
    <source>
        <dbReference type="ARBA" id="ARBA00022801"/>
    </source>
</evidence>
<keyword evidence="1 4" id="KW-0378">Hydrolase</keyword>
<evidence type="ECO:0000313" key="4">
    <source>
        <dbReference type="EMBL" id="TCO11013.1"/>
    </source>
</evidence>
<dbReference type="InterPro" id="IPR042301">
    <property type="entry name" value="GH115_sf"/>
</dbReference>
<feature type="signal peptide" evidence="2">
    <location>
        <begin position="1"/>
        <end position="21"/>
    </location>
</feature>
<dbReference type="Gene3D" id="2.60.120.1620">
    <property type="match status" value="1"/>
</dbReference>
<sequence>MKLLSTTLLFGLLTCSVITGMAENNYYVSEKKGSGYFVLTDLENTASLLVNSDDFPAVTRAFGDLQMDIYRVTGRKPELKYDEISSAKYAVIAGTLGQSKLIDDLVARGVINKQELDGKWEKFIIKTVENPFPGIENALIIAGSDRRGTVFGIYDISEKIGVSPWYYWADVPIKKKERIYIKPGTYTDGEPVVKYRGIFINDEAPALRNWAIENFGDLNHQFYATVYELLLRSKANFLWPAMWLPSMFYVDDPLNPKVADEYGIVISTTHHEPMMRAHNEWNHFYGGDWNYETNKENLQEFWREGVERIGDYETFVTVGMRGDGDLAMTDETATELLETIIADQREIIADVTGKPANETPQLWAIYKEVQDYWDQGMRVDDDVLILLCNDNWGNVSLLPKADELDHKAGFGMYYHFNYVGAPVSYRWHNVTQIERVWEQMKITYDFGVKELWLVNVGDIKPMEFPISFFLDFAWNPEAIQAGDLPNYYIKWAQRKFGDTHKHDIAELIALYTKYNARRTHEMLSPEIYSLENYREADRIVDDFRLLLERSRKIYEQMPETHKSAFYQLVLSPIEMSSNLNELYVTAAKNRLYAFQGRASTNIYVDKVKDLFFKDDKLTRQFHEDLENGKWNHMMSQNRIGYTSWNHPRANIMPAVSYIHTPDSPQLGFEVEYGSNPVWAGFSIEGEPTFSDSFSKFDPYNQQNYYVEIFNMGEGTLNYSIEAKNDWIKLSGKGGSIEFDERVYVTIDWDKVPDGNPVGEILIKGAGKEYVVKVPVRNVLPKAYGFVENNGVVSIGAANYTNKFDSEELYWTVVPNLGRECSSIIIEPFNSPSQSIGENSPRVEYEFTLFDAGEIIVEAYLSPTQDFKKQGGLKFAISINDEEPQIINMNEGEIVPDYKYADWWMQSVGDQIKIKSTRHHITEPGKQTLRLWMIDTGIVFQKFVIDAGGLRDSYLGPPESKYIGR</sequence>
<dbReference type="EMBL" id="SLWK01000001">
    <property type="protein sequence ID" value="TCO11013.1"/>
    <property type="molecule type" value="Genomic_DNA"/>
</dbReference>
<dbReference type="Gene3D" id="1.20.58.2150">
    <property type="match status" value="1"/>
</dbReference>
<keyword evidence="5" id="KW-1185">Reference proteome</keyword>
<dbReference type="InterPro" id="IPR031924">
    <property type="entry name" value="GH115"/>
</dbReference>
<protein>
    <submittedName>
        <fullName evidence="4">Glycosyl hydrolase family 115 (Putative glucuronidase)</fullName>
    </submittedName>
</protein>
<dbReference type="AlphaFoldDB" id="A0A4R2GNY1"/>
<dbReference type="PANTHER" id="PTHR37842:SF2">
    <property type="entry name" value="GYLCOSYL HYDROLASE 115 C-TERMINAL DOMAIN-CONTAINING PROTEIN"/>
    <property type="match status" value="1"/>
</dbReference>
<dbReference type="GO" id="GO:0016787">
    <property type="term" value="F:hydrolase activity"/>
    <property type="evidence" value="ECO:0007669"/>
    <property type="project" value="UniProtKB-KW"/>
</dbReference>
<dbReference type="GO" id="GO:0005975">
    <property type="term" value="P:carbohydrate metabolic process"/>
    <property type="evidence" value="ECO:0007669"/>
    <property type="project" value="UniProtKB-ARBA"/>
</dbReference>
<evidence type="ECO:0000313" key="5">
    <source>
        <dbReference type="Proteomes" id="UP000295221"/>
    </source>
</evidence>
<feature type="chain" id="PRO_5020586703" evidence="2">
    <location>
        <begin position="22"/>
        <end position="964"/>
    </location>
</feature>
<dbReference type="InterPro" id="IPR041437">
    <property type="entry name" value="GH115_C"/>
</dbReference>
<evidence type="ECO:0000256" key="2">
    <source>
        <dbReference type="SAM" id="SignalP"/>
    </source>
</evidence>
<evidence type="ECO:0000259" key="3">
    <source>
        <dbReference type="Pfam" id="PF17829"/>
    </source>
</evidence>
<proteinExistence type="predicted"/>
<dbReference type="InterPro" id="IPR029018">
    <property type="entry name" value="Hex-like_dom2"/>
</dbReference>
<comment type="caution">
    <text evidence="4">The sequence shown here is derived from an EMBL/GenBank/DDBJ whole genome shotgun (WGS) entry which is preliminary data.</text>
</comment>
<gene>
    <name evidence="4" type="ORF">EV194_101647</name>
</gene>
<feature type="domain" description="Gylcosyl hydrolase 115 C-terminal" evidence="3">
    <location>
        <begin position="784"/>
        <end position="958"/>
    </location>
</feature>
<organism evidence="4 5">
    <name type="scientific">Natronoflexus pectinivorans</name>
    <dbReference type="NCBI Taxonomy" id="682526"/>
    <lineage>
        <taxon>Bacteria</taxon>
        <taxon>Pseudomonadati</taxon>
        <taxon>Bacteroidota</taxon>
        <taxon>Bacteroidia</taxon>
        <taxon>Marinilabiliales</taxon>
        <taxon>Marinilabiliaceae</taxon>
        <taxon>Natronoflexus</taxon>
    </lineage>
</organism>
<dbReference type="SUPFAM" id="SSF55545">
    <property type="entry name" value="beta-N-acetylhexosaminidase-like domain"/>
    <property type="match status" value="1"/>
</dbReference>